<name>A0AAJ7EFX7_PAPXU</name>
<dbReference type="KEGG" id="pxu:106124032"/>
<dbReference type="Gene3D" id="3.30.710.10">
    <property type="entry name" value="Potassium Channel Kv1.1, Chain A"/>
    <property type="match status" value="1"/>
</dbReference>
<dbReference type="Pfam" id="PF00651">
    <property type="entry name" value="BTB"/>
    <property type="match status" value="1"/>
</dbReference>
<dbReference type="AlphaFoldDB" id="A0AAJ7EFX7"/>
<evidence type="ECO:0000259" key="2">
    <source>
        <dbReference type="PROSITE" id="PS50097"/>
    </source>
</evidence>
<protein>
    <submittedName>
        <fullName evidence="3">Uncharacterized protein LOC106124032</fullName>
    </submittedName>
</protein>
<dbReference type="InterPro" id="IPR011333">
    <property type="entry name" value="SKP1/BTB/POZ_sf"/>
</dbReference>
<organism evidence="3">
    <name type="scientific">Papilio xuthus</name>
    <name type="common">Asian swallowtail butterfly</name>
    <dbReference type="NCBI Taxonomy" id="66420"/>
    <lineage>
        <taxon>Eukaryota</taxon>
        <taxon>Metazoa</taxon>
        <taxon>Ecdysozoa</taxon>
        <taxon>Arthropoda</taxon>
        <taxon>Hexapoda</taxon>
        <taxon>Insecta</taxon>
        <taxon>Pterygota</taxon>
        <taxon>Neoptera</taxon>
        <taxon>Endopterygota</taxon>
        <taxon>Lepidoptera</taxon>
        <taxon>Glossata</taxon>
        <taxon>Ditrysia</taxon>
        <taxon>Papilionoidea</taxon>
        <taxon>Papilionidae</taxon>
        <taxon>Papilioninae</taxon>
        <taxon>Papilio</taxon>
    </lineage>
</organism>
<dbReference type="PROSITE" id="PS50097">
    <property type="entry name" value="BTB"/>
    <property type="match status" value="1"/>
</dbReference>
<evidence type="ECO:0000313" key="3">
    <source>
        <dbReference type="RefSeq" id="XP_013175931.1"/>
    </source>
</evidence>
<feature type="transmembrane region" description="Helical" evidence="1">
    <location>
        <begin position="12"/>
        <end position="34"/>
    </location>
</feature>
<dbReference type="SUPFAM" id="SSF54695">
    <property type="entry name" value="POZ domain"/>
    <property type="match status" value="1"/>
</dbReference>
<dbReference type="InterPro" id="IPR000210">
    <property type="entry name" value="BTB/POZ_dom"/>
</dbReference>
<proteinExistence type="predicted"/>
<gene>
    <name evidence="3" type="primary">LOC106124032</name>
</gene>
<dbReference type="RefSeq" id="XP_013175931.1">
    <property type="nucleotide sequence ID" value="XM_013320477.1"/>
</dbReference>
<keyword evidence="1" id="KW-0472">Membrane</keyword>
<dbReference type="GeneID" id="106124032"/>
<evidence type="ECO:0000256" key="1">
    <source>
        <dbReference type="SAM" id="Phobius"/>
    </source>
</evidence>
<keyword evidence="1" id="KW-1133">Transmembrane helix</keyword>
<accession>A0AAJ7EFX7</accession>
<dbReference type="Proteomes" id="UP000694872">
    <property type="component" value="Unplaced"/>
</dbReference>
<sequence length="350" mass="39965">MYFCNTSYSLFSWTSFIVLLLYLFIVIYTMPFGLKKQFLINIIPDETSWDVYKLISTEDTLNLKITIQSGRGLDSITKLSSKYTINNAVYFQMRMDTGLSSSCPSIVTPESTNYCSYDTYSLFCSFENIEGSEKTYMADVSIKSFVLNTKKTFYIHDKIWRLLVKPTTSNFTTLFDITVTLSLMDQIIRPFAPLYKDSKSTNLRLIGKDGTVEVHSMILIAYSSVFNKKICKKAEESSRLYELALPHVKQSTLQHLKDYIYLNNIPESPLSSLTDLIVFASEYNMKELGQMCTQKLATIAAAENFCDLTYFALNNGMTETFLDILELIECGKIKTEDIKQCIRTENSTGT</sequence>
<feature type="domain" description="BTB" evidence="2">
    <location>
        <begin position="201"/>
        <end position="269"/>
    </location>
</feature>
<reference evidence="3" key="1">
    <citation type="submission" date="2025-08" db="UniProtKB">
        <authorList>
            <consortium name="RefSeq"/>
        </authorList>
    </citation>
    <scope>IDENTIFICATION</scope>
</reference>
<dbReference type="SMART" id="SM00225">
    <property type="entry name" value="BTB"/>
    <property type="match status" value="1"/>
</dbReference>
<keyword evidence="1" id="KW-0812">Transmembrane</keyword>